<dbReference type="CDD" id="cd00121">
    <property type="entry name" value="MATH"/>
    <property type="match status" value="1"/>
</dbReference>
<dbReference type="EnsemblPlants" id="TraesCS1B02G399900.1">
    <property type="protein sequence ID" value="TraesCS1B02G399900.1"/>
    <property type="gene ID" value="TraesCS1B02G399900"/>
</dbReference>
<name>A0A3B5Z4D2_WHEAT</name>
<accession>A0A3B5Z4D2</accession>
<dbReference type="Pfam" id="PF00651">
    <property type="entry name" value="BTB"/>
    <property type="match status" value="1"/>
</dbReference>
<dbReference type="AlphaFoldDB" id="A0A3B5Z4D2"/>
<evidence type="ECO:0000313" key="5">
    <source>
        <dbReference type="Proteomes" id="UP000019116"/>
    </source>
</evidence>
<dbReference type="Gramene" id="TraesCS1B03G1079000.1">
    <property type="protein sequence ID" value="TraesCS1B03G1079000.1.CDS"/>
    <property type="gene ID" value="TraesCS1B03G1079000"/>
</dbReference>
<keyword evidence="5" id="KW-1185">Reference proteome</keyword>
<sequence length="257" mass="28499">MSSRFAGVSVLAGGELCPSTASSFLTSTDWGYHLLVVQDYSHTKQATPTIEWISSRPFMVGGHKWCIDYFPNGYTESCADFRLVVIGSIIMEPGQESFSSKKKFNVSFIDEAEKCKPMYISETGTFNSHSESMMGYNMFMKKDVLEQSSHLMNDCFTIQCDIMLFSSKDAGGDKVPLPEIDQHLNNILQTKVGADVTFEVSGEMFAAHRGVLAARSKLLMAQLFGPMKEGTTTSCVIQIKDMGAKVFRALLSFIYTD</sequence>
<dbReference type="InterPro" id="IPR002083">
    <property type="entry name" value="MATH/TRAF_dom"/>
</dbReference>
<dbReference type="SMR" id="A0A3B5Z4D2"/>
<dbReference type="Gene3D" id="2.60.210.10">
    <property type="entry name" value="Apoptosis, Tumor Necrosis Factor Receptor Associated Protein 2, Chain A"/>
    <property type="match status" value="1"/>
</dbReference>
<dbReference type="PANTHER" id="PTHR26379:SF516">
    <property type="entry name" value="BTB DOMAIN-CONTAINING PROTEIN"/>
    <property type="match status" value="1"/>
</dbReference>
<dbReference type="InterPro" id="IPR008974">
    <property type="entry name" value="TRAF-like"/>
</dbReference>
<proteinExistence type="predicted"/>
<dbReference type="STRING" id="4565.A0A3B5Z4D2"/>
<dbReference type="Gene3D" id="3.30.710.10">
    <property type="entry name" value="Potassium Channel Kv1.1, Chain A"/>
    <property type="match status" value="1"/>
</dbReference>
<dbReference type="InterPro" id="IPR000210">
    <property type="entry name" value="BTB/POZ_dom"/>
</dbReference>
<evidence type="ECO:0000259" key="2">
    <source>
        <dbReference type="PROSITE" id="PS50097"/>
    </source>
</evidence>
<evidence type="ECO:0000313" key="4">
    <source>
        <dbReference type="EnsemblPlants" id="TraesCS1B02G399900.1"/>
    </source>
</evidence>
<dbReference type="PROSITE" id="PS50097">
    <property type="entry name" value="BTB"/>
    <property type="match status" value="1"/>
</dbReference>
<protein>
    <recommendedName>
        <fullName evidence="6">BTB domain-containing protein</fullName>
    </recommendedName>
</protein>
<dbReference type="OrthoDB" id="6359816at2759"/>
<evidence type="ECO:0008006" key="6">
    <source>
        <dbReference type="Google" id="ProtNLM"/>
    </source>
</evidence>
<reference evidence="4" key="2">
    <citation type="submission" date="2018-10" db="UniProtKB">
        <authorList>
            <consortium name="EnsemblPlants"/>
        </authorList>
    </citation>
    <scope>IDENTIFICATION</scope>
</reference>
<dbReference type="GO" id="GO:0016567">
    <property type="term" value="P:protein ubiquitination"/>
    <property type="evidence" value="ECO:0007669"/>
    <property type="project" value="InterPro"/>
</dbReference>
<dbReference type="Pfam" id="PF22486">
    <property type="entry name" value="MATH_2"/>
    <property type="match status" value="1"/>
</dbReference>
<organism evidence="4">
    <name type="scientific">Triticum aestivum</name>
    <name type="common">Wheat</name>
    <dbReference type="NCBI Taxonomy" id="4565"/>
    <lineage>
        <taxon>Eukaryota</taxon>
        <taxon>Viridiplantae</taxon>
        <taxon>Streptophyta</taxon>
        <taxon>Embryophyta</taxon>
        <taxon>Tracheophyta</taxon>
        <taxon>Spermatophyta</taxon>
        <taxon>Magnoliopsida</taxon>
        <taxon>Liliopsida</taxon>
        <taxon>Poales</taxon>
        <taxon>Poaceae</taxon>
        <taxon>BOP clade</taxon>
        <taxon>Pooideae</taxon>
        <taxon>Triticodae</taxon>
        <taxon>Triticeae</taxon>
        <taxon>Triticinae</taxon>
        <taxon>Triticum</taxon>
    </lineage>
</organism>
<dbReference type="Gramene" id="TraesCS1B02G399900.1">
    <property type="protein sequence ID" value="TraesCS1B02G399900.1"/>
    <property type="gene ID" value="TraesCS1B02G399900"/>
</dbReference>
<feature type="domain" description="BTB" evidence="2">
    <location>
        <begin position="194"/>
        <end position="257"/>
    </location>
</feature>
<feature type="domain" description="MATH" evidence="3">
    <location>
        <begin position="30"/>
        <end position="162"/>
    </location>
</feature>
<dbReference type="SUPFAM" id="SSF49599">
    <property type="entry name" value="TRAF domain-like"/>
    <property type="match status" value="1"/>
</dbReference>
<evidence type="ECO:0000259" key="3">
    <source>
        <dbReference type="PROSITE" id="PS50144"/>
    </source>
</evidence>
<evidence type="ECO:0000256" key="1">
    <source>
        <dbReference type="ARBA" id="ARBA00004906"/>
    </source>
</evidence>
<dbReference type="SUPFAM" id="SSF54695">
    <property type="entry name" value="POZ domain"/>
    <property type="match status" value="1"/>
</dbReference>
<dbReference type="PROSITE" id="PS50144">
    <property type="entry name" value="MATH"/>
    <property type="match status" value="1"/>
</dbReference>
<dbReference type="InterPro" id="IPR045005">
    <property type="entry name" value="BPM1-6"/>
</dbReference>
<dbReference type="Gramene" id="TraesCAD_scaffold_005978_01G000400.1">
    <property type="protein sequence ID" value="TraesCAD_scaffold_005978_01G000400.1"/>
    <property type="gene ID" value="TraesCAD_scaffold_005978_01G000400"/>
</dbReference>
<dbReference type="InterPro" id="IPR011333">
    <property type="entry name" value="SKP1/BTB/POZ_sf"/>
</dbReference>
<dbReference type="PANTHER" id="PTHR26379">
    <property type="entry name" value="BTB/POZ AND MATH DOMAIN-CONTAINING PROTEIN 1"/>
    <property type="match status" value="1"/>
</dbReference>
<reference evidence="4" key="1">
    <citation type="submission" date="2018-08" db="EMBL/GenBank/DDBJ databases">
        <authorList>
            <person name="Rossello M."/>
        </authorList>
    </citation>
    <scope>NUCLEOTIDE SEQUENCE [LARGE SCALE GENOMIC DNA]</scope>
    <source>
        <strain evidence="4">cv. Chinese Spring</strain>
    </source>
</reference>
<comment type="pathway">
    <text evidence="1">Protein modification; protein ubiquitination.</text>
</comment>
<dbReference type="Proteomes" id="UP000019116">
    <property type="component" value="Chromosome 1B"/>
</dbReference>